<dbReference type="PROSITE" id="PS50048">
    <property type="entry name" value="ZN2_CY6_FUNGAL_2"/>
    <property type="match status" value="1"/>
</dbReference>
<keyword evidence="11" id="KW-1185">Reference proteome</keyword>
<dbReference type="EMBL" id="QGMH01000230">
    <property type="protein sequence ID" value="TVY22774.1"/>
    <property type="molecule type" value="Genomic_DNA"/>
</dbReference>
<dbReference type="GO" id="GO:0000981">
    <property type="term" value="F:DNA-binding transcription factor activity, RNA polymerase II-specific"/>
    <property type="evidence" value="ECO:0007669"/>
    <property type="project" value="InterPro"/>
</dbReference>
<dbReference type="GeneID" id="41988468"/>
<evidence type="ECO:0000259" key="9">
    <source>
        <dbReference type="PROSITE" id="PS50048"/>
    </source>
</evidence>
<gene>
    <name evidence="10" type="primary">priB</name>
    <name evidence="10" type="ORF">LHYA1_G008270</name>
</gene>
<keyword evidence="4" id="KW-0238">DNA-binding</keyword>
<feature type="region of interest" description="Disordered" evidence="8">
    <location>
        <begin position="161"/>
        <end position="186"/>
    </location>
</feature>
<dbReference type="GO" id="GO:0008270">
    <property type="term" value="F:zinc ion binding"/>
    <property type="evidence" value="ECO:0007669"/>
    <property type="project" value="InterPro"/>
</dbReference>
<dbReference type="PANTHER" id="PTHR31845:SF17">
    <property type="entry name" value="ZN(II)2CYS6 TRANSCRIPTION FACTOR (EUROFUNG)"/>
    <property type="match status" value="1"/>
</dbReference>
<dbReference type="OrthoDB" id="4454541at2759"/>
<evidence type="ECO:0000313" key="10">
    <source>
        <dbReference type="EMBL" id="TVY22774.1"/>
    </source>
</evidence>
<dbReference type="SMART" id="SM00066">
    <property type="entry name" value="GAL4"/>
    <property type="match status" value="1"/>
</dbReference>
<dbReference type="PANTHER" id="PTHR31845">
    <property type="entry name" value="FINGER DOMAIN PROTEIN, PUTATIVE-RELATED"/>
    <property type="match status" value="1"/>
</dbReference>
<dbReference type="PROSITE" id="PS00463">
    <property type="entry name" value="ZN2_CY6_FUNGAL_1"/>
    <property type="match status" value="1"/>
</dbReference>
<keyword evidence="7" id="KW-0175">Coiled coil</keyword>
<organism evidence="10 11">
    <name type="scientific">Lachnellula hyalina</name>
    <dbReference type="NCBI Taxonomy" id="1316788"/>
    <lineage>
        <taxon>Eukaryota</taxon>
        <taxon>Fungi</taxon>
        <taxon>Dikarya</taxon>
        <taxon>Ascomycota</taxon>
        <taxon>Pezizomycotina</taxon>
        <taxon>Leotiomycetes</taxon>
        <taxon>Helotiales</taxon>
        <taxon>Lachnaceae</taxon>
        <taxon>Lachnellula</taxon>
    </lineage>
</organism>
<comment type="subcellular location">
    <subcellularLocation>
        <location evidence="1">Nucleus</location>
    </subcellularLocation>
</comment>
<evidence type="ECO:0000313" key="11">
    <source>
        <dbReference type="Proteomes" id="UP000431533"/>
    </source>
</evidence>
<comment type="caution">
    <text evidence="10">The sequence shown here is derived from an EMBL/GenBank/DDBJ whole genome shotgun (WGS) entry which is preliminary data.</text>
</comment>
<evidence type="ECO:0000256" key="6">
    <source>
        <dbReference type="ARBA" id="ARBA00023242"/>
    </source>
</evidence>
<dbReference type="Pfam" id="PF00172">
    <property type="entry name" value="Zn_clus"/>
    <property type="match status" value="1"/>
</dbReference>
<dbReference type="InterPro" id="IPR051089">
    <property type="entry name" value="prtT"/>
</dbReference>
<sequence length="785" mass="86671">MSQRRSREENDLSQDDGVPAGKLRRISRACNQCRNRKQKCDGQSHTDPLQPCQRCCQLGFTCSFTTTPLENEVENSAIAIKKVGKIQKQLLEHQKRIGDLEETLRTFKNADRIPENGDMNLRDTNPPNEGFISSGDVFNGSLPGLNGEANNQIFSPATTRGQELSNHVTNPSALGSSTSPSQLPAETPFTMDAVDLDTPMSTLRNIASLSKENVSASRNMTYDPIFPMIGRQERRASVFDPVTQGIFTMEEAQQSFDIFFEHCHPMAPFLCIQSQRSAALVREASPVLFLSVCAVGARFWQTADRRTNYQGLHENYRAIVALLDSSLSRLLLQPILSDVTLDHIRSLLLYIQWMPVEQETPGICQTRYNDISAWSVLGLAIRYSIFLGLDRSAVTPFSTPNSSCLEQEDFSRLRVWINVLTCDCHLMLSAGLPASVDPEPVTMIGRTFASHEKALQPDDSRVAAISELVAIIKRAAKSSGDPRLRVLDAASLKKANAEFDNWEAFWTSKLTRSSTSQSRSSEQSTNKAVDNCQHNQMPFTSLRSYRLAINSAGLGSMLSRKQQAHEPMQLSLLQALDASLLAAAQTIFALSNETNTQSWTRQSYSLTSFPLCPFTIDETALGRFRFSVDSSWITHSFAAVFLVLCYARGAIDDELRILHLLPHPSPSITTAPSIPRPPSLLYRLTSLASQIFDTICRTSATAHPAADYRSIIQNVFALILGNAGTGTSQINGSGGQPEQLYAGNAEALPDQMGVDALFELMFSDSAGFNWQSTGLFREDGGMTDY</sequence>
<evidence type="ECO:0000256" key="1">
    <source>
        <dbReference type="ARBA" id="ARBA00004123"/>
    </source>
</evidence>
<dbReference type="InterPro" id="IPR001138">
    <property type="entry name" value="Zn2Cys6_DnaBD"/>
</dbReference>
<feature type="compositionally biased region" description="Polar residues" evidence="8">
    <location>
        <begin position="161"/>
        <end position="184"/>
    </location>
</feature>
<name>A0A8H8QWR1_9HELO</name>
<evidence type="ECO:0000256" key="3">
    <source>
        <dbReference type="ARBA" id="ARBA00023015"/>
    </source>
</evidence>
<dbReference type="Pfam" id="PF04082">
    <property type="entry name" value="Fungal_trans"/>
    <property type="match status" value="1"/>
</dbReference>
<dbReference type="GO" id="GO:0000976">
    <property type="term" value="F:transcription cis-regulatory region binding"/>
    <property type="evidence" value="ECO:0007669"/>
    <property type="project" value="TreeGrafter"/>
</dbReference>
<dbReference type="CDD" id="cd00067">
    <property type="entry name" value="GAL4"/>
    <property type="match status" value="1"/>
</dbReference>
<dbReference type="SUPFAM" id="SSF57701">
    <property type="entry name" value="Zn2/Cys6 DNA-binding domain"/>
    <property type="match status" value="1"/>
</dbReference>
<feature type="region of interest" description="Disordered" evidence="8">
    <location>
        <begin position="513"/>
        <end position="533"/>
    </location>
</feature>
<dbReference type="InterPro" id="IPR007219">
    <property type="entry name" value="XnlR_reg_dom"/>
</dbReference>
<keyword evidence="6" id="KW-0539">Nucleus</keyword>
<evidence type="ECO:0000256" key="8">
    <source>
        <dbReference type="SAM" id="MobiDB-lite"/>
    </source>
</evidence>
<dbReference type="Gene3D" id="4.10.240.10">
    <property type="entry name" value="Zn(2)-C6 fungal-type DNA-binding domain"/>
    <property type="match status" value="1"/>
</dbReference>
<evidence type="ECO:0000256" key="7">
    <source>
        <dbReference type="SAM" id="Coils"/>
    </source>
</evidence>
<reference evidence="10 11" key="1">
    <citation type="submission" date="2018-05" db="EMBL/GenBank/DDBJ databases">
        <title>Genome sequencing and assembly of the regulated plant pathogen Lachnellula willkommii and related sister species for the development of diagnostic species identification markers.</title>
        <authorList>
            <person name="Giroux E."/>
            <person name="Bilodeau G."/>
        </authorList>
    </citation>
    <scope>NUCLEOTIDE SEQUENCE [LARGE SCALE GENOMIC DNA]</scope>
    <source>
        <strain evidence="10 11">CBS 185.66</strain>
    </source>
</reference>
<evidence type="ECO:0000256" key="5">
    <source>
        <dbReference type="ARBA" id="ARBA00023163"/>
    </source>
</evidence>
<dbReference type="RefSeq" id="XP_031001562.1">
    <property type="nucleotide sequence ID" value="XM_031153190.1"/>
</dbReference>
<dbReference type="CDD" id="cd12148">
    <property type="entry name" value="fungal_TF_MHR"/>
    <property type="match status" value="1"/>
</dbReference>
<proteinExistence type="predicted"/>
<keyword evidence="3" id="KW-0805">Transcription regulation</keyword>
<accession>A0A8H8QWR1</accession>
<keyword evidence="2" id="KW-0479">Metal-binding</keyword>
<feature type="region of interest" description="Disordered" evidence="8">
    <location>
        <begin position="114"/>
        <end position="134"/>
    </location>
</feature>
<evidence type="ECO:0000256" key="2">
    <source>
        <dbReference type="ARBA" id="ARBA00022723"/>
    </source>
</evidence>
<dbReference type="GO" id="GO:0005634">
    <property type="term" value="C:nucleus"/>
    <property type="evidence" value="ECO:0007669"/>
    <property type="project" value="UniProtKB-SubCell"/>
</dbReference>
<feature type="coiled-coil region" evidence="7">
    <location>
        <begin position="83"/>
        <end position="110"/>
    </location>
</feature>
<dbReference type="InterPro" id="IPR036864">
    <property type="entry name" value="Zn2-C6_fun-type_DNA-bd_sf"/>
</dbReference>
<keyword evidence="5" id="KW-0804">Transcription</keyword>
<dbReference type="GO" id="GO:0006351">
    <property type="term" value="P:DNA-templated transcription"/>
    <property type="evidence" value="ECO:0007669"/>
    <property type="project" value="InterPro"/>
</dbReference>
<protein>
    <submittedName>
        <fullName evidence="10">Protein priB</fullName>
    </submittedName>
</protein>
<dbReference type="Proteomes" id="UP000431533">
    <property type="component" value="Unassembled WGS sequence"/>
</dbReference>
<feature type="domain" description="Zn(2)-C6 fungal-type" evidence="9">
    <location>
        <begin position="29"/>
        <end position="64"/>
    </location>
</feature>
<evidence type="ECO:0000256" key="4">
    <source>
        <dbReference type="ARBA" id="ARBA00023125"/>
    </source>
</evidence>
<feature type="compositionally biased region" description="Low complexity" evidence="8">
    <location>
        <begin position="513"/>
        <end position="525"/>
    </location>
</feature>
<dbReference type="AlphaFoldDB" id="A0A8H8QWR1"/>